<dbReference type="PROSITE" id="PS51186">
    <property type="entry name" value="GNAT"/>
    <property type="match status" value="1"/>
</dbReference>
<evidence type="ECO:0000256" key="3">
    <source>
        <dbReference type="ARBA" id="ARBA00023315"/>
    </source>
</evidence>
<dbReference type="InterPro" id="IPR000182">
    <property type="entry name" value="GNAT_dom"/>
</dbReference>
<dbReference type="GO" id="GO:0008080">
    <property type="term" value="F:N-acetyltransferase activity"/>
    <property type="evidence" value="ECO:0007669"/>
    <property type="project" value="TreeGrafter"/>
</dbReference>
<dbReference type="RefSeq" id="WP_255841336.1">
    <property type="nucleotide sequence ID" value="NZ_CP094358.1"/>
</dbReference>
<keyword evidence="3" id="KW-0012">Acyltransferase</keyword>
<dbReference type="Pfam" id="PF00583">
    <property type="entry name" value="Acetyltransf_1"/>
    <property type="match status" value="1"/>
</dbReference>
<evidence type="ECO:0000256" key="2">
    <source>
        <dbReference type="ARBA" id="ARBA00022679"/>
    </source>
</evidence>
<dbReference type="PANTHER" id="PTHR10545">
    <property type="entry name" value="DIAMINE N-ACETYLTRANSFERASE"/>
    <property type="match status" value="1"/>
</dbReference>
<dbReference type="KEGG" id="fbm:MQE35_10525"/>
<protein>
    <submittedName>
        <fullName evidence="5">GNAT family N-acetyltransferase</fullName>
    </submittedName>
</protein>
<dbReference type="SUPFAM" id="SSF55729">
    <property type="entry name" value="Acyl-CoA N-acyltransferases (Nat)"/>
    <property type="match status" value="1"/>
</dbReference>
<evidence type="ECO:0000259" key="4">
    <source>
        <dbReference type="PROSITE" id="PS51186"/>
    </source>
</evidence>
<dbReference type="CDD" id="cd04301">
    <property type="entry name" value="NAT_SF"/>
    <property type="match status" value="1"/>
</dbReference>
<dbReference type="AlphaFoldDB" id="A0A9E6ZL73"/>
<reference evidence="5" key="1">
    <citation type="submission" date="2022-03" db="EMBL/GenBank/DDBJ databases">
        <title>Description of Abyssus ytuae gen. nov., sp. nov., a novel member of the family Flavobacteriaceae isolated from the sediment of Mariana Trench.</title>
        <authorList>
            <person name="Zhang J."/>
            <person name="Xu X."/>
        </authorList>
    </citation>
    <scope>NUCLEOTIDE SEQUENCE</scope>
    <source>
        <strain evidence="5">MT3330</strain>
    </source>
</reference>
<name>A0A9E6ZL73_9FLAO</name>
<keyword evidence="2" id="KW-0808">Transferase</keyword>
<accession>A0A9E6ZL73</accession>
<feature type="domain" description="N-acetyltransferase" evidence="4">
    <location>
        <begin position="3"/>
        <end position="150"/>
    </location>
</feature>
<sequence>MNFIIRKAIKDDMGRVLELIKQLAVFEREPQAVIITAEDLENDGFGENPLFQCFVAEANSQIVGIALFYPRYSTWKGKTIHLEDLIVDETMRGKGIGNALFEEVIKYGHSLGVKRIEWNVLDWNEPAINFYESKGAIVLRDWDVAQLNENGIKNFIANL</sequence>
<dbReference type="InterPro" id="IPR016181">
    <property type="entry name" value="Acyl_CoA_acyltransferase"/>
</dbReference>
<dbReference type="Gene3D" id="3.40.630.30">
    <property type="match status" value="1"/>
</dbReference>
<comment type="similarity">
    <text evidence="1">Belongs to the acetyltransferase family.</text>
</comment>
<keyword evidence="6" id="KW-1185">Reference proteome</keyword>
<organism evidence="5 6">
    <name type="scientific">Abyssalbus ytuae</name>
    <dbReference type="NCBI Taxonomy" id="2926907"/>
    <lineage>
        <taxon>Bacteria</taxon>
        <taxon>Pseudomonadati</taxon>
        <taxon>Bacteroidota</taxon>
        <taxon>Flavobacteriia</taxon>
        <taxon>Flavobacteriales</taxon>
        <taxon>Flavobacteriaceae</taxon>
        <taxon>Abyssalbus</taxon>
    </lineage>
</organism>
<dbReference type="EMBL" id="CP094358">
    <property type="protein sequence ID" value="UOB16170.1"/>
    <property type="molecule type" value="Genomic_DNA"/>
</dbReference>
<dbReference type="PANTHER" id="PTHR10545:SF29">
    <property type="entry name" value="GH14572P-RELATED"/>
    <property type="match status" value="1"/>
</dbReference>
<dbReference type="FunFam" id="3.40.630.30:FF:000064">
    <property type="entry name" value="GNAT family acetyltransferase"/>
    <property type="match status" value="1"/>
</dbReference>
<dbReference type="Proteomes" id="UP000831290">
    <property type="component" value="Chromosome"/>
</dbReference>
<gene>
    <name evidence="5" type="ORF">MQE35_10525</name>
</gene>
<proteinExistence type="inferred from homology"/>
<evidence type="ECO:0000256" key="1">
    <source>
        <dbReference type="ARBA" id="ARBA00008694"/>
    </source>
</evidence>
<evidence type="ECO:0000313" key="6">
    <source>
        <dbReference type="Proteomes" id="UP000831290"/>
    </source>
</evidence>
<dbReference type="InterPro" id="IPR051016">
    <property type="entry name" value="Diverse_Substrate_AcTransf"/>
</dbReference>
<evidence type="ECO:0000313" key="5">
    <source>
        <dbReference type="EMBL" id="UOB16170.1"/>
    </source>
</evidence>